<dbReference type="HOGENOM" id="CLU_3122102_0_0_5"/>
<keyword evidence="2" id="KW-0675">Receptor</keyword>
<dbReference type="STRING" id="316055.RPE_2461"/>
<evidence type="ECO:0000313" key="2">
    <source>
        <dbReference type="EMBL" id="ABJ06400.1"/>
    </source>
</evidence>
<proteinExistence type="predicted"/>
<organism evidence="2">
    <name type="scientific">Rhodopseudomonas palustris (strain BisA53)</name>
    <dbReference type="NCBI Taxonomy" id="316055"/>
    <lineage>
        <taxon>Bacteria</taxon>
        <taxon>Pseudomonadati</taxon>
        <taxon>Pseudomonadota</taxon>
        <taxon>Alphaproteobacteria</taxon>
        <taxon>Hyphomicrobiales</taxon>
        <taxon>Nitrobacteraceae</taxon>
        <taxon>Rhodopseudomonas</taxon>
    </lineage>
</organism>
<name>Q07NT4_RHOP5</name>
<sequence>MFRLAAASEEASTNVQSVATATEEMSSSVTEIRHQVQESARIAHEAVEGD</sequence>
<protein>
    <submittedName>
        <fullName evidence="2">Pmethyl-accepting chemotaxis receptor/sensory transducer</fullName>
    </submittedName>
</protein>
<dbReference type="eggNOG" id="COG0840">
    <property type="taxonomic scope" value="Bacteria"/>
</dbReference>
<feature type="region of interest" description="Disordered" evidence="1">
    <location>
        <begin position="1"/>
        <end position="29"/>
    </location>
</feature>
<dbReference type="AlphaFoldDB" id="Q07NT4"/>
<accession>Q07NT4</accession>
<dbReference type="KEGG" id="rpe:RPE_2461"/>
<reference evidence="2" key="1">
    <citation type="submission" date="2006-09" db="EMBL/GenBank/DDBJ databases">
        <title>Complete sequence of Rhodopseudomonas palustris BisA53.</title>
        <authorList>
            <consortium name="US DOE Joint Genome Institute"/>
            <person name="Copeland A."/>
            <person name="Lucas S."/>
            <person name="Lapidus A."/>
            <person name="Barry K."/>
            <person name="Detter J.C."/>
            <person name="Glavina del Rio T."/>
            <person name="Hammon N."/>
            <person name="Israni S."/>
            <person name="Dalin E."/>
            <person name="Tice H."/>
            <person name="Pitluck S."/>
            <person name="Chain P."/>
            <person name="Malfatti S."/>
            <person name="Shin M."/>
            <person name="Vergez L."/>
            <person name="Schmutz J."/>
            <person name="Larimer F."/>
            <person name="Land M."/>
            <person name="Hauser L."/>
            <person name="Pelletier D.A."/>
            <person name="Kyrpides N."/>
            <person name="Kim E."/>
            <person name="Harwood C.S."/>
            <person name="Oda Y."/>
            <person name="Richardson P."/>
        </authorList>
    </citation>
    <scope>NUCLEOTIDE SEQUENCE [LARGE SCALE GENOMIC DNA]</scope>
    <source>
        <strain evidence="2">BisA53</strain>
    </source>
</reference>
<gene>
    <name evidence="2" type="ordered locus">RPE_2461</name>
</gene>
<feature type="compositionally biased region" description="Polar residues" evidence="1">
    <location>
        <begin position="10"/>
        <end position="29"/>
    </location>
</feature>
<evidence type="ECO:0000256" key="1">
    <source>
        <dbReference type="SAM" id="MobiDB-lite"/>
    </source>
</evidence>
<dbReference type="EMBL" id="CP000463">
    <property type="protein sequence ID" value="ABJ06400.1"/>
    <property type="molecule type" value="Genomic_DNA"/>
</dbReference>